<evidence type="ECO:0008006" key="3">
    <source>
        <dbReference type="Google" id="ProtNLM"/>
    </source>
</evidence>
<dbReference type="SUPFAM" id="SSF53474">
    <property type="entry name" value="alpha/beta-Hydrolases"/>
    <property type="match status" value="1"/>
</dbReference>
<sequence>MSNVYELHRTNGDPGRVATVLPGAGYTAMGPLLYHSRAALEGLGWTVRVVEWTGRRDFDEARAAAAELLEGADAPADGATHLVIAKSLGTLAIPVAARLNLPGVWLTPVLRHDDAADVRDAVTRLEGDHLLIGGTADPLWDHDLVSGLRADFVEVSGADHSLEIPDDWRKNLETVEDVTAEIEHFAASFDVG</sequence>
<dbReference type="RefSeq" id="WP_192862179.1">
    <property type="nucleotide sequence ID" value="NZ_JADAQT010000066.1"/>
</dbReference>
<dbReference type="EMBL" id="JADAQT010000066">
    <property type="protein sequence ID" value="MBE1875605.1"/>
    <property type="molecule type" value="Genomic_DNA"/>
</dbReference>
<dbReference type="Gene3D" id="3.40.50.1820">
    <property type="entry name" value="alpha/beta hydrolase"/>
    <property type="match status" value="1"/>
</dbReference>
<evidence type="ECO:0000313" key="2">
    <source>
        <dbReference type="Proteomes" id="UP000625527"/>
    </source>
</evidence>
<organism evidence="1 2">
    <name type="scientific">Myceligenerans pegani</name>
    <dbReference type="NCBI Taxonomy" id="2776917"/>
    <lineage>
        <taxon>Bacteria</taxon>
        <taxon>Bacillati</taxon>
        <taxon>Actinomycetota</taxon>
        <taxon>Actinomycetes</taxon>
        <taxon>Micrococcales</taxon>
        <taxon>Promicromonosporaceae</taxon>
        <taxon>Myceligenerans</taxon>
    </lineage>
</organism>
<proteinExistence type="predicted"/>
<gene>
    <name evidence="1" type="ORF">IHE71_07775</name>
</gene>
<name>A0ABR9MWW1_9MICO</name>
<protein>
    <recommendedName>
        <fullName evidence="3">Alpha/beta hydrolase</fullName>
    </recommendedName>
</protein>
<keyword evidence="2" id="KW-1185">Reference proteome</keyword>
<dbReference type="Proteomes" id="UP000625527">
    <property type="component" value="Unassembled WGS sequence"/>
</dbReference>
<dbReference type="InterPro" id="IPR029058">
    <property type="entry name" value="AB_hydrolase_fold"/>
</dbReference>
<accession>A0ABR9MWW1</accession>
<evidence type="ECO:0000313" key="1">
    <source>
        <dbReference type="EMBL" id="MBE1875605.1"/>
    </source>
</evidence>
<comment type="caution">
    <text evidence="1">The sequence shown here is derived from an EMBL/GenBank/DDBJ whole genome shotgun (WGS) entry which is preliminary data.</text>
</comment>
<reference evidence="1 2" key="1">
    <citation type="submission" date="2020-10" db="EMBL/GenBank/DDBJ databases">
        <title>Myceligenerans pegani sp. nov., an endophytic actinomycete isolated from Peganum harmala L. in Xinjiang, China.</title>
        <authorList>
            <person name="Xin L."/>
        </authorList>
    </citation>
    <scope>NUCLEOTIDE SEQUENCE [LARGE SCALE GENOMIC DNA]</scope>
    <source>
        <strain evidence="1 2">TRM65318</strain>
    </source>
</reference>